<evidence type="ECO:0000256" key="1">
    <source>
        <dbReference type="ARBA" id="ARBA00022598"/>
    </source>
</evidence>
<evidence type="ECO:0000313" key="9">
    <source>
        <dbReference type="Proteomes" id="UP000585474"/>
    </source>
</evidence>
<gene>
    <name evidence="7" type="ORF">Acr_00g0006350</name>
    <name evidence="8" type="ORF">Acr_10g0004990</name>
</gene>
<keyword evidence="3" id="KW-0067">ATP-binding</keyword>
<sequence length="114" mass="12708">MPTNNFVESSFWNFDVLFQPQQHPARESHDTFFLRVPSTTKTLPEDYVERVKRVHEFGGYGSRGESSAVTLALARTVSMLGNVSTELRRRDPPSLLHGDSSEAVFALARPGLAS</sequence>
<dbReference type="Proteomes" id="UP000585474">
    <property type="component" value="Unassembled WGS sequence"/>
</dbReference>
<feature type="domain" description="Phenylalanyl-tRNA synthetase" evidence="6">
    <location>
        <begin position="4"/>
        <end position="40"/>
    </location>
</feature>
<evidence type="ECO:0000256" key="2">
    <source>
        <dbReference type="ARBA" id="ARBA00022741"/>
    </source>
</evidence>
<evidence type="ECO:0000256" key="5">
    <source>
        <dbReference type="ARBA" id="ARBA00023146"/>
    </source>
</evidence>
<dbReference type="Gene3D" id="3.30.930.10">
    <property type="entry name" value="Bira Bifunctional Protein, Domain 2"/>
    <property type="match status" value="1"/>
</dbReference>
<reference evidence="7" key="2">
    <citation type="submission" date="2020-08" db="EMBL/GenBank/DDBJ databases">
        <title>De Novo Assembly of kiwifruit Actinidia rufa.</title>
        <authorList>
            <person name="Sugita-Konishi S."/>
            <person name="Sato K."/>
            <person name="Mori E."/>
            <person name="Abe Y."/>
            <person name="Kisaki G."/>
            <person name="Hamano K."/>
            <person name="Suezawa K."/>
            <person name="Otani M."/>
            <person name="Fukuda T."/>
            <person name="Manabe T."/>
            <person name="Gomi K."/>
            <person name="Tabuchi M."/>
            <person name="Akimitsu K."/>
            <person name="Kataoka I."/>
        </authorList>
    </citation>
    <scope>NUCLEOTIDE SEQUENCE</scope>
    <source>
        <strain evidence="9">cv. Fuchu</strain>
        <strain evidence="7">Fuchu</strain>
    </source>
</reference>
<dbReference type="GO" id="GO:0004812">
    <property type="term" value="F:aminoacyl-tRNA ligase activity"/>
    <property type="evidence" value="ECO:0007669"/>
    <property type="project" value="UniProtKB-KW"/>
</dbReference>
<keyword evidence="5 7" id="KW-0030">Aminoacyl-tRNA synthetase</keyword>
<keyword evidence="9" id="KW-1185">Reference proteome</keyword>
<accession>A0A7J0D9P9</accession>
<evidence type="ECO:0000256" key="4">
    <source>
        <dbReference type="ARBA" id="ARBA00022917"/>
    </source>
</evidence>
<evidence type="ECO:0000313" key="8">
    <source>
        <dbReference type="EMBL" id="GFY95114.1"/>
    </source>
</evidence>
<dbReference type="GO" id="GO:0043039">
    <property type="term" value="P:tRNA aminoacylation"/>
    <property type="evidence" value="ECO:0007669"/>
    <property type="project" value="InterPro"/>
</dbReference>
<dbReference type="GO" id="GO:0006412">
    <property type="term" value="P:translation"/>
    <property type="evidence" value="ECO:0007669"/>
    <property type="project" value="UniProtKB-KW"/>
</dbReference>
<comment type="caution">
    <text evidence="7">The sequence shown here is derived from an EMBL/GenBank/DDBJ whole genome shotgun (WGS) entry which is preliminary data.</text>
</comment>
<dbReference type="GO" id="GO:0005524">
    <property type="term" value="F:ATP binding"/>
    <property type="evidence" value="ECO:0007669"/>
    <property type="project" value="UniProtKB-KW"/>
</dbReference>
<dbReference type="Pfam" id="PF01409">
    <property type="entry name" value="tRNA-synt_2d"/>
    <property type="match status" value="1"/>
</dbReference>
<keyword evidence="4" id="KW-0648">Protein biosynthesis</keyword>
<dbReference type="SUPFAM" id="SSF55681">
    <property type="entry name" value="Class II aaRS and biotin synthetases"/>
    <property type="match status" value="1"/>
</dbReference>
<name>A0A7J0D9P9_9ERIC</name>
<evidence type="ECO:0000313" key="7">
    <source>
        <dbReference type="EMBL" id="GFS29330.1"/>
    </source>
</evidence>
<dbReference type="GO" id="GO:0000049">
    <property type="term" value="F:tRNA binding"/>
    <property type="evidence" value="ECO:0007669"/>
    <property type="project" value="InterPro"/>
</dbReference>
<keyword evidence="2" id="KW-0547">Nucleotide-binding</keyword>
<dbReference type="OrthoDB" id="1672478at2759"/>
<dbReference type="EMBL" id="BJWL01000082">
    <property type="protein sequence ID" value="GFS29330.1"/>
    <property type="molecule type" value="Genomic_DNA"/>
</dbReference>
<evidence type="ECO:0000256" key="3">
    <source>
        <dbReference type="ARBA" id="ARBA00022840"/>
    </source>
</evidence>
<evidence type="ECO:0000259" key="6">
    <source>
        <dbReference type="Pfam" id="PF01409"/>
    </source>
</evidence>
<dbReference type="EMBL" id="BJWL01000010">
    <property type="protein sequence ID" value="GFY95114.1"/>
    <property type="molecule type" value="Genomic_DNA"/>
</dbReference>
<dbReference type="InterPro" id="IPR002319">
    <property type="entry name" value="Phenylalanyl-tRNA_Synthase"/>
</dbReference>
<protein>
    <submittedName>
        <fullName evidence="7">Phenylalanyl-tRNA synthetase, putative</fullName>
    </submittedName>
</protein>
<keyword evidence="1" id="KW-0436">Ligase</keyword>
<dbReference type="InterPro" id="IPR045864">
    <property type="entry name" value="aa-tRNA-synth_II/BPL/LPL"/>
</dbReference>
<reference evidence="9" key="1">
    <citation type="submission" date="2019-07" db="EMBL/GenBank/DDBJ databases">
        <title>De Novo Assembly of kiwifruit Actinidia rufa.</title>
        <authorList>
            <person name="Sugita-Konishi S."/>
            <person name="Sato K."/>
            <person name="Mori E."/>
            <person name="Abe Y."/>
            <person name="Kisaki G."/>
            <person name="Hamano K."/>
            <person name="Suezawa K."/>
            <person name="Otani M."/>
            <person name="Fukuda T."/>
            <person name="Manabe T."/>
            <person name="Gomi K."/>
            <person name="Tabuchi M."/>
            <person name="Akimitsu K."/>
            <person name="Kataoka I."/>
        </authorList>
    </citation>
    <scope>NUCLEOTIDE SEQUENCE [LARGE SCALE GENOMIC DNA]</scope>
    <source>
        <strain evidence="9">cv. Fuchu</strain>
    </source>
</reference>
<organism evidence="7 9">
    <name type="scientific">Actinidia rufa</name>
    <dbReference type="NCBI Taxonomy" id="165716"/>
    <lineage>
        <taxon>Eukaryota</taxon>
        <taxon>Viridiplantae</taxon>
        <taxon>Streptophyta</taxon>
        <taxon>Embryophyta</taxon>
        <taxon>Tracheophyta</taxon>
        <taxon>Spermatophyta</taxon>
        <taxon>Magnoliopsida</taxon>
        <taxon>eudicotyledons</taxon>
        <taxon>Gunneridae</taxon>
        <taxon>Pentapetalae</taxon>
        <taxon>asterids</taxon>
        <taxon>Ericales</taxon>
        <taxon>Actinidiaceae</taxon>
        <taxon>Actinidia</taxon>
    </lineage>
</organism>
<dbReference type="AlphaFoldDB" id="A0A7J0D9P9"/>
<proteinExistence type="predicted"/>